<evidence type="ECO:0000256" key="8">
    <source>
        <dbReference type="ARBA" id="ARBA00022989"/>
    </source>
</evidence>
<evidence type="ECO:0000256" key="9">
    <source>
        <dbReference type="ARBA" id="ARBA00023136"/>
    </source>
</evidence>
<keyword evidence="5 12" id="KW-0812">Transmembrane</keyword>
<dbReference type="GO" id="GO:0044781">
    <property type="term" value="P:bacterial-type flagellum organization"/>
    <property type="evidence" value="ECO:0007669"/>
    <property type="project" value="UniProtKB-UniRule"/>
</dbReference>
<feature type="chain" id="PRO_5032482758" description="Flagellar biosynthetic protein FliP" evidence="13">
    <location>
        <begin position="25"/>
        <end position="280"/>
    </location>
</feature>
<dbReference type="PANTHER" id="PTHR30587:SF0">
    <property type="entry name" value="FLAGELLAR BIOSYNTHETIC PROTEIN FLIP"/>
    <property type="match status" value="1"/>
</dbReference>
<keyword evidence="15" id="KW-1185">Reference proteome</keyword>
<dbReference type="KEGG" id="tper:IWA51_06770"/>
<comment type="similarity">
    <text evidence="1 12">Belongs to the FliP/MopC/SpaP family.</text>
</comment>
<dbReference type="NCBIfam" id="NF009438">
    <property type="entry name" value="PRK12797.1"/>
    <property type="match status" value="1"/>
</dbReference>
<dbReference type="AlphaFoldDB" id="A0A7T3RBE3"/>
<keyword evidence="10" id="KW-0975">Bacterial flagellum</keyword>
<dbReference type="Pfam" id="PF00813">
    <property type="entry name" value="FliP"/>
    <property type="match status" value="1"/>
</dbReference>
<keyword evidence="13" id="KW-0732">Signal</keyword>
<dbReference type="EMBL" id="CP064936">
    <property type="protein sequence ID" value="QPZ99985.1"/>
    <property type="molecule type" value="Genomic_DNA"/>
</dbReference>
<dbReference type="PRINTS" id="PR01302">
    <property type="entry name" value="TYPE3IMPPROT"/>
</dbReference>
<keyword evidence="14" id="KW-0282">Flagellum</keyword>
<organism evidence="14 15">
    <name type="scientific">Treponema peruense</name>
    <dbReference type="NCBI Taxonomy" id="2787628"/>
    <lineage>
        <taxon>Bacteria</taxon>
        <taxon>Pseudomonadati</taxon>
        <taxon>Spirochaetota</taxon>
        <taxon>Spirochaetia</taxon>
        <taxon>Spirochaetales</taxon>
        <taxon>Treponemataceae</taxon>
        <taxon>Treponema</taxon>
    </lineage>
</organism>
<evidence type="ECO:0000256" key="12">
    <source>
        <dbReference type="RuleBase" id="RU362069"/>
    </source>
</evidence>
<gene>
    <name evidence="12 14" type="primary">fliP</name>
    <name evidence="14" type="ORF">IWA51_06770</name>
</gene>
<keyword evidence="7 12" id="KW-0653">Protein transport</keyword>
<accession>A0A7T3RBE3</accession>
<keyword evidence="8 12" id="KW-1133">Transmembrane helix</keyword>
<protein>
    <recommendedName>
        <fullName evidence="2 12">Flagellar biosynthetic protein FliP</fullName>
    </recommendedName>
</protein>
<name>A0A7T3RBE3_9SPIR</name>
<keyword evidence="14" id="KW-0966">Cell projection</keyword>
<proteinExistence type="inferred from homology"/>
<evidence type="ECO:0000256" key="13">
    <source>
        <dbReference type="SAM" id="SignalP"/>
    </source>
</evidence>
<dbReference type="PROSITE" id="PS01061">
    <property type="entry name" value="FLIP_2"/>
    <property type="match status" value="1"/>
</dbReference>
<evidence type="ECO:0000313" key="15">
    <source>
        <dbReference type="Proteomes" id="UP000595224"/>
    </source>
</evidence>
<keyword evidence="4 12" id="KW-1003">Cell membrane</keyword>
<keyword evidence="9 12" id="KW-0472">Membrane</keyword>
<sequence length="280" mass="31029">MRKNLLRVFAAVLVGFMCSMTVSAQSSQNSGFPEGSTSGRTEMDRRMTGLDFPNITFSATAPRSGSEVAFSVQLLLLLTLLTLAPSILILTTCFLRFSIVLDFIKRALSLQQVPPTAVLNGIALFMTLFCMWPTFRLVYDNSFKPLSDNAITLEQAVTNAETPMRQFMYRQLPSDGGYIGSFMKMAGLGRPNDLSTVPTYVLIPAYILNELTVAFKIGIMLYLPFIVIDMVVASILMSMGMMMLPPVQISMPFKLLLFVLVDGWGLLTQNLFSSIRPILQ</sequence>
<feature type="transmembrane region" description="Helical" evidence="12">
    <location>
        <begin position="74"/>
        <end position="97"/>
    </location>
</feature>
<dbReference type="GO" id="GO:0005886">
    <property type="term" value="C:plasma membrane"/>
    <property type="evidence" value="ECO:0007669"/>
    <property type="project" value="UniProtKB-SubCell"/>
</dbReference>
<dbReference type="NCBIfam" id="TIGR01103">
    <property type="entry name" value="fliP"/>
    <property type="match status" value="1"/>
</dbReference>
<dbReference type="PRINTS" id="PR00951">
    <property type="entry name" value="FLGBIOSNFLIP"/>
</dbReference>
<evidence type="ECO:0000256" key="6">
    <source>
        <dbReference type="ARBA" id="ARBA00022795"/>
    </source>
</evidence>
<feature type="transmembrane region" description="Helical" evidence="12">
    <location>
        <begin position="117"/>
        <end position="135"/>
    </location>
</feature>
<evidence type="ECO:0000256" key="11">
    <source>
        <dbReference type="ARBA" id="ARBA00023225"/>
    </source>
</evidence>
<dbReference type="PANTHER" id="PTHR30587">
    <property type="entry name" value="FLAGELLAR BIOSYNTHETIC PROTEIN FLIP"/>
    <property type="match status" value="1"/>
</dbReference>
<feature type="transmembrane region" description="Helical" evidence="12">
    <location>
        <begin position="219"/>
        <end position="243"/>
    </location>
</feature>
<dbReference type="Proteomes" id="UP000595224">
    <property type="component" value="Chromosome"/>
</dbReference>
<keyword evidence="3 12" id="KW-0813">Transport</keyword>
<comment type="subcellular location">
    <subcellularLocation>
        <location evidence="12">Cell membrane</location>
        <topology evidence="12">Multi-pass membrane protein</topology>
    </subcellularLocation>
    <subcellularLocation>
        <location evidence="12">Bacterial flagellum basal body</location>
    </subcellularLocation>
</comment>
<dbReference type="InterPro" id="IPR005837">
    <property type="entry name" value="FliP"/>
</dbReference>
<keyword evidence="11 12" id="KW-1006">Bacterial flagellum protein export</keyword>
<evidence type="ECO:0000256" key="2">
    <source>
        <dbReference type="ARBA" id="ARBA00021714"/>
    </source>
</evidence>
<feature type="transmembrane region" description="Helical" evidence="12">
    <location>
        <begin position="255"/>
        <end position="272"/>
    </location>
</feature>
<evidence type="ECO:0000256" key="3">
    <source>
        <dbReference type="ARBA" id="ARBA00022448"/>
    </source>
</evidence>
<dbReference type="GO" id="GO:0009425">
    <property type="term" value="C:bacterial-type flagellum basal body"/>
    <property type="evidence" value="ECO:0007669"/>
    <property type="project" value="UniProtKB-SubCell"/>
</dbReference>
<evidence type="ECO:0000313" key="14">
    <source>
        <dbReference type="EMBL" id="QPZ99985.1"/>
    </source>
</evidence>
<reference evidence="14 15" key="1">
    <citation type="submission" date="2020-11" db="EMBL/GenBank/DDBJ databases">
        <title>Treponema Peruensis nv. sp., first commensal Treponema isolated from human feces.</title>
        <authorList>
            <person name="Belkhou C."/>
            <person name="Raes J."/>
        </authorList>
    </citation>
    <scope>NUCLEOTIDE SEQUENCE [LARGE SCALE GENOMIC DNA]</scope>
    <source>
        <strain evidence="14 15">RCC2812</strain>
    </source>
</reference>
<evidence type="ECO:0000256" key="10">
    <source>
        <dbReference type="ARBA" id="ARBA00023143"/>
    </source>
</evidence>
<feature type="signal peptide" evidence="13">
    <location>
        <begin position="1"/>
        <end position="24"/>
    </location>
</feature>
<evidence type="ECO:0000256" key="7">
    <source>
        <dbReference type="ARBA" id="ARBA00022927"/>
    </source>
</evidence>
<keyword evidence="14" id="KW-0969">Cilium</keyword>
<dbReference type="GO" id="GO:0009306">
    <property type="term" value="P:protein secretion"/>
    <property type="evidence" value="ECO:0007669"/>
    <property type="project" value="UniProtKB-UniRule"/>
</dbReference>
<dbReference type="InterPro" id="IPR005838">
    <property type="entry name" value="T3SS_IM_P"/>
</dbReference>
<evidence type="ECO:0000256" key="4">
    <source>
        <dbReference type="ARBA" id="ARBA00022475"/>
    </source>
</evidence>
<comment type="function">
    <text evidence="12">Plays a role in the flagellum-specific transport system.</text>
</comment>
<evidence type="ECO:0000256" key="5">
    <source>
        <dbReference type="ARBA" id="ARBA00022692"/>
    </source>
</evidence>
<dbReference type="RefSeq" id="WP_177528060.1">
    <property type="nucleotide sequence ID" value="NZ_CBCSHE010000003.1"/>
</dbReference>
<keyword evidence="6 12" id="KW-1005">Bacterial flagellum biogenesis</keyword>
<evidence type="ECO:0000256" key="1">
    <source>
        <dbReference type="ARBA" id="ARBA00006257"/>
    </source>
</evidence>